<dbReference type="InterPro" id="IPR052025">
    <property type="entry name" value="Xyloglucanase_GH74"/>
</dbReference>
<feature type="region of interest" description="Disordered" evidence="1">
    <location>
        <begin position="50"/>
        <end position="93"/>
    </location>
</feature>
<reference evidence="2" key="1">
    <citation type="submission" date="2020-02" db="EMBL/GenBank/DDBJ databases">
        <authorList>
            <person name="Meier V. D."/>
        </authorList>
    </citation>
    <scope>NUCLEOTIDE SEQUENCE</scope>
    <source>
        <strain evidence="2">AVDCRST_MAG72</strain>
    </source>
</reference>
<organism evidence="2">
    <name type="scientific">uncultured Nocardioidaceae bacterium</name>
    <dbReference type="NCBI Taxonomy" id="253824"/>
    <lineage>
        <taxon>Bacteria</taxon>
        <taxon>Bacillati</taxon>
        <taxon>Actinomycetota</taxon>
        <taxon>Actinomycetes</taxon>
        <taxon>Propionibacteriales</taxon>
        <taxon>Nocardioidaceae</taxon>
        <taxon>environmental samples</taxon>
    </lineage>
</organism>
<evidence type="ECO:0000313" key="2">
    <source>
        <dbReference type="EMBL" id="CAA9342614.1"/>
    </source>
</evidence>
<gene>
    <name evidence="2" type="ORF">AVDCRST_MAG72-927</name>
</gene>
<dbReference type="InterPro" id="IPR015943">
    <property type="entry name" value="WD40/YVTN_repeat-like_dom_sf"/>
</dbReference>
<dbReference type="Gene3D" id="2.130.10.10">
    <property type="entry name" value="YVTN repeat-like/Quinoprotein amine dehydrogenase"/>
    <property type="match status" value="4"/>
</dbReference>
<accession>A0A6J4LV43</accession>
<protein>
    <submittedName>
        <fullName evidence="2">GH74</fullName>
    </submittedName>
</protein>
<dbReference type="GO" id="GO:0010411">
    <property type="term" value="P:xyloglucan metabolic process"/>
    <property type="evidence" value="ECO:0007669"/>
    <property type="project" value="TreeGrafter"/>
</dbReference>
<dbReference type="PANTHER" id="PTHR43739">
    <property type="entry name" value="XYLOGLUCANASE (EUROFUNG)"/>
    <property type="match status" value="1"/>
</dbReference>
<feature type="region of interest" description="Disordered" evidence="1">
    <location>
        <begin position="1"/>
        <end position="29"/>
    </location>
</feature>
<dbReference type="CDD" id="cd15482">
    <property type="entry name" value="Sialidase_non-viral"/>
    <property type="match status" value="1"/>
</dbReference>
<dbReference type="SUPFAM" id="SSF110296">
    <property type="entry name" value="Oligoxyloglucan reducing end-specific cellobiohydrolase"/>
    <property type="match status" value="3"/>
</dbReference>
<evidence type="ECO:0000256" key="1">
    <source>
        <dbReference type="SAM" id="MobiDB-lite"/>
    </source>
</evidence>
<sequence>MRGTGNEGASGRVVEPDGLPPRPHGGKPMLRLLQLLESQALTQVAEQRVRSAVSEDEEKAAVDRARSLGVLSGSRSAGRRGAKKTTSAAQAGPDTVAATYAAAAEDLGPPTPTGPQWRSVGPWTITNGQTYGSSRVNVSGRISALAVDPSAPAHVLAGAANGGVWESWDRGASWTPRSDYQSTLTVGALAFDPSSPSTVYCGTGEGDWWSFLGNGVLKSTNGGASWSPVCTAPFVGQGFYRLRVDPADGDRLYAATTAGLYVSTDGAVSWTRRRTAVTWTVAKLRREILAGCRDGVFRSTNNGTSWAAEALPGAPASFDRLAVALCGADPDVAYAWGAGPPYSPDPTPYLWRRAGGTWTAIPTPPGVATNQAWYDWYVAAAHDDDGQVYCGSIEIHRGDQTAGGWTWRVLTNKGTTGDSIHPDQHAIAFEPGAPDTIYAGNDGGVYRSPDRGITWQSCNNGLAVTEFEYIAQDWGSARWLIGGTQDNGTNRWTGSSTWEHVEDADGGDVSVNRQAPDTVIHSRQWGALLRSTSRGSWGTWGWVDPARPAGEGTGLFYPPVETSATTGNTTAIGMQALYVSRDNGSTWTRLGFPTAGTASAMYIPDPDTVLVGLTDGRVLRTRFSTTWSALTALTTPRAGAFVSDLYAEAGANGRLIATSRATGGGRVFVSDDGGGRWTDRTAGLPALPINAVAVDDGNRNRMWVAADLGVYQSWDAGASWTSFASSLPNAFVGDLVFQPHARVLRAGTRNRGVWEIPVDGWMTQPSCGTQWTGSLAANETKRWFTFRWPATWHVVWTVMPTSIALGAPQVSWQVQVERAEPEYATYWITVRNLTAAPVTFEGRFAILSRY</sequence>
<dbReference type="PANTHER" id="PTHR43739:SF5">
    <property type="entry name" value="EXO-ALPHA-SIALIDASE"/>
    <property type="match status" value="1"/>
</dbReference>
<dbReference type="EMBL" id="CADCUJ010000043">
    <property type="protein sequence ID" value="CAA9342614.1"/>
    <property type="molecule type" value="Genomic_DNA"/>
</dbReference>
<proteinExistence type="predicted"/>
<dbReference type="AlphaFoldDB" id="A0A6J4LV43"/>
<name>A0A6J4LV43_9ACTN</name>